<comment type="caution">
    <text evidence="1">The sequence shown here is derived from an EMBL/GenBank/DDBJ whole genome shotgun (WGS) entry which is preliminary data.</text>
</comment>
<organism evidence="1 2">
    <name type="scientific">Lentinula boryana</name>
    <dbReference type="NCBI Taxonomy" id="40481"/>
    <lineage>
        <taxon>Eukaryota</taxon>
        <taxon>Fungi</taxon>
        <taxon>Dikarya</taxon>
        <taxon>Basidiomycota</taxon>
        <taxon>Agaricomycotina</taxon>
        <taxon>Agaricomycetes</taxon>
        <taxon>Agaricomycetidae</taxon>
        <taxon>Agaricales</taxon>
        <taxon>Marasmiineae</taxon>
        <taxon>Omphalotaceae</taxon>
        <taxon>Lentinula</taxon>
    </lineage>
</organism>
<evidence type="ECO:0000313" key="2">
    <source>
        <dbReference type="Proteomes" id="UP001163828"/>
    </source>
</evidence>
<protein>
    <submittedName>
        <fullName evidence="1">Uncharacterized protein</fullName>
    </submittedName>
</protein>
<accession>A0ABQ8QJ52</accession>
<proteinExistence type="predicted"/>
<evidence type="ECO:0000313" key="1">
    <source>
        <dbReference type="EMBL" id="KAJ3998428.1"/>
    </source>
</evidence>
<gene>
    <name evidence="1" type="ORF">F5050DRAFT_1567210</name>
</gene>
<name>A0ABQ8QJ52_9AGAR</name>
<dbReference type="Proteomes" id="UP001163828">
    <property type="component" value="Unassembled WGS sequence"/>
</dbReference>
<keyword evidence="2" id="KW-1185">Reference proteome</keyword>
<reference evidence="1" key="1">
    <citation type="submission" date="2022-08" db="EMBL/GenBank/DDBJ databases">
        <authorList>
            <consortium name="DOE Joint Genome Institute"/>
            <person name="Min B."/>
            <person name="Riley R."/>
            <person name="Sierra-Patev S."/>
            <person name="Naranjo-Ortiz M."/>
            <person name="Looney B."/>
            <person name="Konkel Z."/>
            <person name="Slot J.C."/>
            <person name="Sakamoto Y."/>
            <person name="Steenwyk J.L."/>
            <person name="Rokas A."/>
            <person name="Carro J."/>
            <person name="Camarero S."/>
            <person name="Ferreira P."/>
            <person name="Molpeceres G."/>
            <person name="Ruiz-Duenas F.J."/>
            <person name="Serrano A."/>
            <person name="Henrissat B."/>
            <person name="Drula E."/>
            <person name="Hughes K.W."/>
            <person name="Mata J.L."/>
            <person name="Ishikawa N.K."/>
            <person name="Vargas-Isla R."/>
            <person name="Ushijima S."/>
            <person name="Smith C.A."/>
            <person name="Ahrendt S."/>
            <person name="Andreopoulos W."/>
            <person name="He G."/>
            <person name="Labutti K."/>
            <person name="Lipzen A."/>
            <person name="Ng V."/>
            <person name="Sandor L."/>
            <person name="Barry K."/>
            <person name="Martinez A.T."/>
            <person name="Xiao Y."/>
            <person name="Gibbons J.G."/>
            <person name="Terashima K."/>
            <person name="Hibbett D.S."/>
            <person name="Grigoriev I.V."/>
        </authorList>
    </citation>
    <scope>NUCLEOTIDE SEQUENCE</scope>
    <source>
        <strain evidence="1">TFB10827</strain>
    </source>
</reference>
<sequence length="87" mass="10130">MSWSMFNCLVFTLAPNTIFRSPTEKKQRHMKYQLATFLIQYGQRGSDVLNVASKLGLELGTVHLYCHRVTRALRELHSYHMGWLGDE</sequence>
<dbReference type="EMBL" id="MU790559">
    <property type="protein sequence ID" value="KAJ3998428.1"/>
    <property type="molecule type" value="Genomic_DNA"/>
</dbReference>